<reference evidence="2" key="1">
    <citation type="submission" date="2016-04" db="EMBL/GenBank/DDBJ databases">
        <title>Draft genome sequence of Paludibacter jiangxiensis strain NM7.</title>
        <authorList>
            <person name="Qiu Y."/>
            <person name="Matsuura N."/>
            <person name="Ohashi A."/>
            <person name="Tourlousse M.D."/>
            <person name="Sekiguchi Y."/>
        </authorList>
    </citation>
    <scope>NUCLEOTIDE SEQUENCE [LARGE SCALE GENOMIC DNA]</scope>
    <source>
        <strain evidence="2">NM7</strain>
    </source>
</reference>
<dbReference type="AlphaFoldDB" id="A0A170ZNW9"/>
<accession>A0A170ZNW9</accession>
<sequence length="331" mass="39593">MLNFCTLFDTNYMAKGLCMYDSLTKHCSDFHLYIFAFDDNCHQTLTRLKLNNVTIISLSEFEDEQLLKVKPQRSKAEYCWTCTSSTILYCIEKYLLDHCTYIDADLYFYGDPVHLVDEMSANSDVLITEHRYTPIYDQSELSGKYCVQFVTFRNTENGMFILRWWRDACLEWCYARKEDGKFGDQKYLDDWTTRFKGIHELNHLGGGVAPWNVQQYTIENENNTLVVYHPDSGKYFDLIFFHFHYMHIYKMKFIYEFFFGHYILPRKVLHYLYKAYVAQLKRKSLELRKIHSKTDGLGVQNQPIGWFILIGHLIKNITKPNRINWLRLWQN</sequence>
<keyword evidence="2" id="KW-1185">Reference proteome</keyword>
<dbReference type="Gene3D" id="3.90.550.10">
    <property type="entry name" value="Spore Coat Polysaccharide Biosynthesis Protein SpsA, Chain A"/>
    <property type="match status" value="1"/>
</dbReference>
<gene>
    <name evidence="1" type="ORF">PJIAN_3181</name>
</gene>
<protein>
    <recommendedName>
        <fullName evidence="3">Glycosyl transferase</fullName>
    </recommendedName>
</protein>
<organism evidence="1 2">
    <name type="scientific">Paludibacter jiangxiensis</name>
    <dbReference type="NCBI Taxonomy" id="681398"/>
    <lineage>
        <taxon>Bacteria</taxon>
        <taxon>Pseudomonadati</taxon>
        <taxon>Bacteroidota</taxon>
        <taxon>Bacteroidia</taxon>
        <taxon>Bacteroidales</taxon>
        <taxon>Paludibacteraceae</taxon>
        <taxon>Paludibacter</taxon>
    </lineage>
</organism>
<proteinExistence type="predicted"/>
<dbReference type="Proteomes" id="UP000076586">
    <property type="component" value="Unassembled WGS sequence"/>
</dbReference>
<comment type="caution">
    <text evidence="1">The sequence shown here is derived from an EMBL/GenBank/DDBJ whole genome shotgun (WGS) entry which is preliminary data.</text>
</comment>
<evidence type="ECO:0008006" key="3">
    <source>
        <dbReference type="Google" id="ProtNLM"/>
    </source>
</evidence>
<evidence type="ECO:0000313" key="2">
    <source>
        <dbReference type="Proteomes" id="UP000076586"/>
    </source>
</evidence>
<dbReference type="SUPFAM" id="SSF53448">
    <property type="entry name" value="Nucleotide-diphospho-sugar transferases"/>
    <property type="match status" value="1"/>
</dbReference>
<evidence type="ECO:0000313" key="1">
    <source>
        <dbReference type="EMBL" id="GAT62870.1"/>
    </source>
</evidence>
<dbReference type="EMBL" id="BDCR01000003">
    <property type="protein sequence ID" value="GAT62870.1"/>
    <property type="molecule type" value="Genomic_DNA"/>
</dbReference>
<reference evidence="2" key="2">
    <citation type="journal article" date="2017" name="Genome Announc.">
        <title>Draft genome sequence of Paludibacter jiangxiensis NM7(T), a propionate-producing fermentative bacterium.</title>
        <authorList>
            <person name="Qiu Y.-L."/>
            <person name="Tourlousse D.M."/>
            <person name="Matsuura N."/>
            <person name="Ohashi A."/>
            <person name="Sekiguchi Y."/>
        </authorList>
    </citation>
    <scope>NUCLEOTIDE SEQUENCE [LARGE SCALE GENOMIC DNA]</scope>
    <source>
        <strain evidence="2">NM7</strain>
    </source>
</reference>
<name>A0A170ZNW9_9BACT</name>
<dbReference type="STRING" id="681398.PJIAN_3181"/>
<dbReference type="InterPro" id="IPR029044">
    <property type="entry name" value="Nucleotide-diphossugar_trans"/>
</dbReference>